<feature type="compositionally biased region" description="Basic and acidic residues" evidence="1">
    <location>
        <begin position="274"/>
        <end position="294"/>
    </location>
</feature>
<feature type="compositionally biased region" description="Basic and acidic residues" evidence="1">
    <location>
        <begin position="327"/>
        <end position="338"/>
    </location>
</feature>
<dbReference type="PANTHER" id="PTHR38797">
    <property type="entry name" value="NUCLEAR PORE COMPLEX PROTEIN NUP85-RELATED"/>
    <property type="match status" value="1"/>
</dbReference>
<reference evidence="2 3" key="2">
    <citation type="journal article" date="2015" name="Eukaryot. Cell">
        <title>Asexual propagation of a virulent clone complex in a human and feline outbreak of sporotrichosis.</title>
        <authorList>
            <person name="Teixeira Mde M."/>
            <person name="Rodrigues A.M."/>
            <person name="Tsui C.K."/>
            <person name="de Almeida L.G."/>
            <person name="Van Diepeningen A.D."/>
            <person name="van den Ende B.G."/>
            <person name="Fernandes G.F."/>
            <person name="Kano R."/>
            <person name="Hamelin R.C."/>
            <person name="Lopes-Bezerra L.M."/>
            <person name="Vasconcelos A.T."/>
            <person name="de Hoog S."/>
            <person name="de Camargo Z.P."/>
            <person name="Felipe M.S."/>
        </authorList>
    </citation>
    <scope>NUCLEOTIDE SEQUENCE [LARGE SCALE GENOMIC DNA]</scope>
    <source>
        <strain evidence="2 3">1099-18</strain>
    </source>
</reference>
<feature type="region of interest" description="Disordered" evidence="1">
    <location>
        <begin position="1"/>
        <end position="36"/>
    </location>
</feature>
<feature type="compositionally biased region" description="Low complexity" evidence="1">
    <location>
        <begin position="1"/>
        <end position="23"/>
    </location>
</feature>
<accession>A0A0F2ML51</accession>
<feature type="compositionally biased region" description="Acidic residues" evidence="1">
    <location>
        <begin position="590"/>
        <end position="602"/>
    </location>
</feature>
<dbReference type="Pfam" id="PF12311">
    <property type="entry name" value="DUF3632"/>
    <property type="match status" value="2"/>
</dbReference>
<feature type="compositionally biased region" description="Acidic residues" evidence="1">
    <location>
        <begin position="339"/>
        <end position="350"/>
    </location>
</feature>
<feature type="region of interest" description="Disordered" evidence="1">
    <location>
        <begin position="639"/>
        <end position="685"/>
    </location>
</feature>
<reference evidence="2 3" key="1">
    <citation type="journal article" date="2014" name="BMC Genomics">
        <title>Comparative genomics of the major fungal agents of human and animal Sporotrichosis: Sporothrix schenckii and Sporothrix brasiliensis.</title>
        <authorList>
            <person name="Teixeira M.M."/>
            <person name="de Almeida L.G."/>
            <person name="Kubitschek-Barreira P."/>
            <person name="Alves F.L."/>
            <person name="Kioshima E.S."/>
            <person name="Abadio A.K."/>
            <person name="Fernandes L."/>
            <person name="Derengowski L.S."/>
            <person name="Ferreira K.S."/>
            <person name="Souza R.C."/>
            <person name="Ruiz J.C."/>
            <person name="de Andrade N.C."/>
            <person name="Paes H.C."/>
            <person name="Nicola A.M."/>
            <person name="Albuquerque P."/>
            <person name="Gerber A.L."/>
            <person name="Martins V.P."/>
            <person name="Peconick L.D."/>
            <person name="Neto A.V."/>
            <person name="Chaucanez C.B."/>
            <person name="Silva P.A."/>
            <person name="Cunha O.L."/>
            <person name="de Oliveira F.F."/>
            <person name="dos Santos T.C."/>
            <person name="Barros A.L."/>
            <person name="Soares M.A."/>
            <person name="de Oliveira L.M."/>
            <person name="Marini M.M."/>
            <person name="Villalobos-Duno H."/>
            <person name="Cunha M.M."/>
            <person name="de Hoog S."/>
            <person name="da Silveira J.F."/>
            <person name="Henrissat B."/>
            <person name="Nino-Vega G.A."/>
            <person name="Cisalpino P.S."/>
            <person name="Mora-Montes H.M."/>
            <person name="Almeida S.R."/>
            <person name="Stajich J.E."/>
            <person name="Lopes-Bezerra L.M."/>
            <person name="Vasconcelos A.T."/>
            <person name="Felipe M.S."/>
        </authorList>
    </citation>
    <scope>NUCLEOTIDE SEQUENCE [LARGE SCALE GENOMIC DNA]</scope>
    <source>
        <strain evidence="2 3">1099-18</strain>
    </source>
</reference>
<feature type="region of interest" description="Disordered" evidence="1">
    <location>
        <begin position="325"/>
        <end position="362"/>
    </location>
</feature>
<dbReference type="PANTHER" id="PTHR38797:SF4">
    <property type="entry name" value="NUCLEAR PORE COMPLEX PROTEIN NUP85"/>
    <property type="match status" value="1"/>
</dbReference>
<dbReference type="VEuPathDB" id="FungiDB:SPSK_07074"/>
<dbReference type="GeneID" id="27669020"/>
<feature type="region of interest" description="Disordered" evidence="1">
    <location>
        <begin position="583"/>
        <end position="602"/>
    </location>
</feature>
<evidence type="ECO:0000256" key="1">
    <source>
        <dbReference type="SAM" id="MobiDB-lite"/>
    </source>
</evidence>
<dbReference type="RefSeq" id="XP_016591592.1">
    <property type="nucleotide sequence ID" value="XM_016733743.1"/>
</dbReference>
<dbReference type="InterPro" id="IPR053204">
    <property type="entry name" value="Oxopyrrolidines_Biosynth-assoc"/>
</dbReference>
<dbReference type="OrthoDB" id="5152448at2759"/>
<dbReference type="KEGG" id="ssck:SPSK_07074"/>
<feature type="region of interest" description="Disordered" evidence="1">
    <location>
        <begin position="108"/>
        <end position="131"/>
    </location>
</feature>
<gene>
    <name evidence="2" type="ORF">SPSK_07074</name>
</gene>
<evidence type="ECO:0000313" key="2">
    <source>
        <dbReference type="EMBL" id="KJR88916.1"/>
    </source>
</evidence>
<sequence length="826" mass="91218">MDSDTKAPAATAASAEAVQRATAPVPRTASTVDAGAPSLPLPLGLETLRYPTASSYWLAILNIFGDALRPVGSDTCDVERICAKAAVALNMLCPAIDESLPAHDHIIADEPDGRSVGDEDHENAFGDSGDNDHEYSVGDYVWEVWTVYLDAVRAIPGETSYADKKMAIEIYVGILDALRQLPRGVVRLWYREHRLWNDLPLFDEFMAESENGPWLADEPSDDAIRQFCNQSALRAQFSNIDMAPWENYGMDPLRDALEGGETKGEEMENMAESNDSKDSKDSNDSSDSSSKKGDIWTQRRKCDILAATTWLIYGSPKLLQLAQLSDSHTEHDGSSRFTDDDDDDDDDDDVSPGPLFRAEHPDARHGMSGVRWSFWKVKLEALLLPHKVSTLPNDVRDAVACALAKMEQAEHERAEHDAALTRKFELQMEIELQEEKEKKMTKATDIFELEKLRRFTSTSTELAILAIFRQALRSDVVSDVEKTSALAAAAINALCPPIGDTRNSHAASEVIETFLWELWTLYLEVARSVPHNTEHPGQATLIGILDALRLLPRGTVTIWNGEMELWSALPLLRAVVFDHSSGPWGGSPGVDEDNDVDDEAQREDDVRYWRNQNAFLARCLQEKLATWDAYAVRAMEKALEGREEEENERGEMGETGETGETGKAGKAGETGETGEVGHGDKTPKTLTTRQRCDLLAATTWAIHSSPALLDAADMYDVSPALGSGSGEDKTALDPGPRFRARVPDARAGLTTARWAFWKTEFQALLHSPKVIVTDDVREAVALAVERMELAEAEKAEKEDDNFREWEAEMELAGDDGGSDDYGDDSD</sequence>
<dbReference type="Proteomes" id="UP000033710">
    <property type="component" value="Unassembled WGS sequence"/>
</dbReference>
<name>A0A0F2ML51_SPOSC</name>
<proteinExistence type="predicted"/>
<protein>
    <submittedName>
        <fullName evidence="2">Uncharacterized protein</fullName>
    </submittedName>
</protein>
<dbReference type="InterPro" id="IPR022085">
    <property type="entry name" value="OpdG"/>
</dbReference>
<organism evidence="2 3">
    <name type="scientific">Sporothrix schenckii 1099-18</name>
    <dbReference type="NCBI Taxonomy" id="1397361"/>
    <lineage>
        <taxon>Eukaryota</taxon>
        <taxon>Fungi</taxon>
        <taxon>Dikarya</taxon>
        <taxon>Ascomycota</taxon>
        <taxon>Pezizomycotina</taxon>
        <taxon>Sordariomycetes</taxon>
        <taxon>Sordariomycetidae</taxon>
        <taxon>Ophiostomatales</taxon>
        <taxon>Ophiostomataceae</taxon>
        <taxon>Sporothrix</taxon>
    </lineage>
</organism>
<comment type="caution">
    <text evidence="2">The sequence shown here is derived from an EMBL/GenBank/DDBJ whole genome shotgun (WGS) entry which is preliminary data.</text>
</comment>
<evidence type="ECO:0000313" key="3">
    <source>
        <dbReference type="Proteomes" id="UP000033710"/>
    </source>
</evidence>
<dbReference type="EMBL" id="AXCR01000004">
    <property type="protein sequence ID" value="KJR88916.1"/>
    <property type="molecule type" value="Genomic_DNA"/>
</dbReference>
<feature type="compositionally biased region" description="Basic and acidic residues" evidence="1">
    <location>
        <begin position="252"/>
        <end position="266"/>
    </location>
</feature>
<feature type="region of interest" description="Disordered" evidence="1">
    <location>
        <begin position="251"/>
        <end position="294"/>
    </location>
</feature>
<dbReference type="AlphaFoldDB" id="A0A0F2ML51"/>